<sequence length="648" mass="73313">MEDKFLEQFFPTALFVRRRQDISNFQQKDGESLGEAYKRYKKLLAACPEHNYDGTVQMQIFCNGLRLTTRQVLDTASGGSINFKTATQIIKVIEAVALNEQMEMYDRTGGTRSGLIDLNQLEHKNAQNILTNKQIQEAVSAEVTKRMAALNLSQPLVAPVNQMNTVRCDWCAGPHFTMHCDVPMDASQVEAVNFLSNQGNRQQNNPYSNTFNPGWRNHPNFSWKNQQGGSSNQAPVPPKKADWELAIEAMATNMNSFTQETRAAQKNTTASIKNLEIQVGQIAQQLSQRAPGNLPSNTVINPKEHENVSMVTTRSKKLEESQSPKVKHGGGDSSPELVEVEVDVQGTIQSHVVEEPEKKKKEELPKPQIKLPFPQRLKKEKDEKSFGKFLEMFKKLQINIPFAEALEQMPTYAKFMKDIISRKRAIGDEDVMLTEQCSAVLQRKIPKKLKDPGSVTIPCTIGDRTFKKALIDLGASVSLMPLSIYKKLGIGRVRDTMMTLQFADKSFKYPYGIVEDVLVKVDKFIFPVDFVVLEMEEDDDIPLILGRPFLQTGRCMIDLEDGTLTLKVDDEVVKLNVLKAMKHPKEKEECYRVDMLHSIVKEKLKTEVPVLPLERVLSLSPEIVQENKDPRECDVLAMLEAFPPYNRR</sequence>
<dbReference type="InterPro" id="IPR021109">
    <property type="entry name" value="Peptidase_aspartic_dom_sf"/>
</dbReference>
<reference evidence="3 4" key="1">
    <citation type="journal article" date="2014" name="Am. J. Bot.">
        <title>Genome assembly and annotation for red clover (Trifolium pratense; Fabaceae).</title>
        <authorList>
            <person name="Istvanek J."/>
            <person name="Jaros M."/>
            <person name="Krenek A."/>
            <person name="Repkova J."/>
        </authorList>
    </citation>
    <scope>NUCLEOTIDE SEQUENCE [LARGE SCALE GENOMIC DNA]</scope>
    <source>
        <strain evidence="4">cv. Tatra</strain>
        <tissue evidence="3">Young leaves</tissue>
    </source>
</reference>
<dbReference type="Pfam" id="PF03732">
    <property type="entry name" value="Retrotrans_gag"/>
    <property type="match status" value="1"/>
</dbReference>
<dbReference type="SUPFAM" id="SSF50630">
    <property type="entry name" value="Acid proteases"/>
    <property type="match status" value="1"/>
</dbReference>
<feature type="domain" description="Retrotransposon gag" evidence="2">
    <location>
        <begin position="2"/>
        <end position="66"/>
    </location>
</feature>
<feature type="compositionally biased region" description="Basic and acidic residues" evidence="1">
    <location>
        <begin position="352"/>
        <end position="365"/>
    </location>
</feature>
<feature type="non-terminal residue" evidence="3">
    <location>
        <position position="648"/>
    </location>
</feature>
<evidence type="ECO:0000259" key="2">
    <source>
        <dbReference type="Pfam" id="PF03732"/>
    </source>
</evidence>
<feature type="region of interest" description="Disordered" evidence="1">
    <location>
        <begin position="197"/>
        <end position="238"/>
    </location>
</feature>
<dbReference type="PANTHER" id="PTHR33067:SF9">
    <property type="entry name" value="RNA-DIRECTED DNA POLYMERASE"/>
    <property type="match status" value="1"/>
</dbReference>
<reference evidence="3 4" key="2">
    <citation type="journal article" date="2017" name="Front. Plant Sci.">
        <title>Gene Classification and Mining of Molecular Markers Useful in Red Clover (Trifolium pratense) Breeding.</title>
        <authorList>
            <person name="Istvanek J."/>
            <person name="Dluhosova J."/>
            <person name="Dluhos P."/>
            <person name="Patkova L."/>
            <person name="Nedelnik J."/>
            <person name="Repkova J."/>
        </authorList>
    </citation>
    <scope>NUCLEOTIDE SEQUENCE [LARGE SCALE GENOMIC DNA]</scope>
    <source>
        <strain evidence="4">cv. Tatra</strain>
        <tissue evidence="3">Young leaves</tissue>
    </source>
</reference>
<dbReference type="AlphaFoldDB" id="A0A2K3LPC3"/>
<protein>
    <recommendedName>
        <fullName evidence="2">Retrotransposon gag domain-containing protein</fullName>
    </recommendedName>
</protein>
<proteinExistence type="predicted"/>
<dbReference type="STRING" id="57577.A0A2K3LPC3"/>
<dbReference type="EMBL" id="ASHM01037857">
    <property type="protein sequence ID" value="PNX80391.1"/>
    <property type="molecule type" value="Genomic_DNA"/>
</dbReference>
<evidence type="ECO:0000256" key="1">
    <source>
        <dbReference type="SAM" id="MobiDB-lite"/>
    </source>
</evidence>
<dbReference type="CDD" id="cd00303">
    <property type="entry name" value="retropepsin_like"/>
    <property type="match status" value="1"/>
</dbReference>
<feature type="compositionally biased region" description="Polar residues" evidence="1">
    <location>
        <begin position="197"/>
        <end position="212"/>
    </location>
</feature>
<evidence type="ECO:0000313" key="4">
    <source>
        <dbReference type="Proteomes" id="UP000236291"/>
    </source>
</evidence>
<dbReference type="Gene3D" id="2.40.70.10">
    <property type="entry name" value="Acid Proteases"/>
    <property type="match status" value="1"/>
</dbReference>
<comment type="caution">
    <text evidence="3">The sequence shown here is derived from an EMBL/GenBank/DDBJ whole genome shotgun (WGS) entry which is preliminary data.</text>
</comment>
<dbReference type="Proteomes" id="UP000236291">
    <property type="component" value="Unassembled WGS sequence"/>
</dbReference>
<organism evidence="3 4">
    <name type="scientific">Trifolium pratense</name>
    <name type="common">Red clover</name>
    <dbReference type="NCBI Taxonomy" id="57577"/>
    <lineage>
        <taxon>Eukaryota</taxon>
        <taxon>Viridiplantae</taxon>
        <taxon>Streptophyta</taxon>
        <taxon>Embryophyta</taxon>
        <taxon>Tracheophyta</taxon>
        <taxon>Spermatophyta</taxon>
        <taxon>Magnoliopsida</taxon>
        <taxon>eudicotyledons</taxon>
        <taxon>Gunneridae</taxon>
        <taxon>Pentapetalae</taxon>
        <taxon>rosids</taxon>
        <taxon>fabids</taxon>
        <taxon>Fabales</taxon>
        <taxon>Fabaceae</taxon>
        <taxon>Papilionoideae</taxon>
        <taxon>50 kb inversion clade</taxon>
        <taxon>NPAAA clade</taxon>
        <taxon>Hologalegina</taxon>
        <taxon>IRL clade</taxon>
        <taxon>Trifolieae</taxon>
        <taxon>Trifolium</taxon>
    </lineage>
</organism>
<feature type="compositionally biased region" description="Polar residues" evidence="1">
    <location>
        <begin position="290"/>
        <end position="300"/>
    </location>
</feature>
<feature type="compositionally biased region" description="Polar residues" evidence="1">
    <location>
        <begin position="219"/>
        <end position="234"/>
    </location>
</feature>
<name>A0A2K3LPC3_TRIPR</name>
<dbReference type="PANTHER" id="PTHR33067">
    <property type="entry name" value="RNA-DIRECTED DNA POLYMERASE-RELATED"/>
    <property type="match status" value="1"/>
</dbReference>
<feature type="region of interest" description="Disordered" evidence="1">
    <location>
        <begin position="349"/>
        <end position="368"/>
    </location>
</feature>
<feature type="region of interest" description="Disordered" evidence="1">
    <location>
        <begin position="290"/>
        <end position="335"/>
    </location>
</feature>
<evidence type="ECO:0000313" key="3">
    <source>
        <dbReference type="EMBL" id="PNX80391.1"/>
    </source>
</evidence>
<dbReference type="InterPro" id="IPR005162">
    <property type="entry name" value="Retrotrans_gag_dom"/>
</dbReference>
<dbReference type="Pfam" id="PF13650">
    <property type="entry name" value="Asp_protease_2"/>
    <property type="match status" value="1"/>
</dbReference>
<gene>
    <name evidence="3" type="ORF">L195_g036390</name>
</gene>
<accession>A0A2K3LPC3</accession>